<evidence type="ECO:0000313" key="1">
    <source>
        <dbReference type="EMBL" id="MCE7010309.1"/>
    </source>
</evidence>
<comment type="caution">
    <text evidence="1">The sequence shown here is derived from an EMBL/GenBank/DDBJ whole genome shotgun (WGS) entry which is preliminary data.</text>
</comment>
<sequence length="284" mass="30897">MEINPAGDMLAVPLHPSDGRGIAFVPFRNGRLGTPTYLPFPGIAAATRMTHVSWHPSGNFIAAALADVGSVAFARVQRQGDTVTLQPWGNQVLAGKYPFKAVWTPDGRHVLANNLQWGPDVAGFWTEAPRGSVISLRLSDKPAEIPNSLVSVAETGVSPEGITISPDGRFVVTTNLERSYVPTGDARKTWHSSLSLMAFEQSTGRFQRIGDYPFDGILPEAAVFDASSRYLAVTNYDHFDDTKPGGTIDFWRLDSDPLNPRPLLVRTEHSVPVTRGPHSMVLIP</sequence>
<protein>
    <submittedName>
        <fullName evidence="1">Lactonase family protein</fullName>
    </submittedName>
</protein>
<proteinExistence type="predicted"/>
<organism evidence="1 2">
    <name type="scientific">Kibdelosporangium philippinense</name>
    <dbReference type="NCBI Taxonomy" id="211113"/>
    <lineage>
        <taxon>Bacteria</taxon>
        <taxon>Bacillati</taxon>
        <taxon>Actinomycetota</taxon>
        <taxon>Actinomycetes</taxon>
        <taxon>Pseudonocardiales</taxon>
        <taxon>Pseudonocardiaceae</taxon>
        <taxon>Kibdelosporangium</taxon>
    </lineage>
</organism>
<dbReference type="InterPro" id="IPR011044">
    <property type="entry name" value="Quino_amine_DH_bsu"/>
</dbReference>
<evidence type="ECO:0000313" key="2">
    <source>
        <dbReference type="Proteomes" id="UP001521150"/>
    </source>
</evidence>
<dbReference type="RefSeq" id="WP_233731912.1">
    <property type="nucleotide sequence ID" value="NZ_JAJVCN010000004.1"/>
</dbReference>
<name>A0ABS8ZRD4_9PSEU</name>
<accession>A0ABS8ZRD4</accession>
<dbReference type="EMBL" id="JAJVCN010000004">
    <property type="protein sequence ID" value="MCE7010309.1"/>
    <property type="molecule type" value="Genomic_DNA"/>
</dbReference>
<keyword evidence="2" id="KW-1185">Reference proteome</keyword>
<gene>
    <name evidence="1" type="ORF">LWC34_47025</name>
</gene>
<dbReference type="Gene3D" id="2.130.10.10">
    <property type="entry name" value="YVTN repeat-like/Quinoprotein amine dehydrogenase"/>
    <property type="match status" value="1"/>
</dbReference>
<reference evidence="1 2" key="1">
    <citation type="submission" date="2021-12" db="EMBL/GenBank/DDBJ databases">
        <title>Genome sequence of Kibdelosporangium philippinense ATCC 49844.</title>
        <authorList>
            <person name="Fedorov E.A."/>
            <person name="Omeragic M."/>
            <person name="Shalygina K.F."/>
            <person name="Maclea K.S."/>
        </authorList>
    </citation>
    <scope>NUCLEOTIDE SEQUENCE [LARGE SCALE GENOMIC DNA]</scope>
    <source>
        <strain evidence="1 2">ATCC 49844</strain>
    </source>
</reference>
<dbReference type="InterPro" id="IPR015943">
    <property type="entry name" value="WD40/YVTN_repeat-like_dom_sf"/>
</dbReference>
<dbReference type="Proteomes" id="UP001521150">
    <property type="component" value="Unassembled WGS sequence"/>
</dbReference>
<dbReference type="SUPFAM" id="SSF50969">
    <property type="entry name" value="YVTN repeat-like/Quinoprotein amine dehydrogenase"/>
    <property type="match status" value="1"/>
</dbReference>